<evidence type="ECO:0000256" key="1">
    <source>
        <dbReference type="ARBA" id="ARBA00001966"/>
    </source>
</evidence>
<dbReference type="RefSeq" id="WP_054964380.1">
    <property type="nucleotide sequence ID" value="NZ_JBBYJF010000001.1"/>
</dbReference>
<dbReference type="GO" id="GO:0016491">
    <property type="term" value="F:oxidoreductase activity"/>
    <property type="evidence" value="ECO:0007669"/>
    <property type="project" value="InterPro"/>
</dbReference>
<evidence type="ECO:0000313" key="7">
    <source>
        <dbReference type="Proteomes" id="UP000050515"/>
    </source>
</evidence>
<comment type="similarity">
    <text evidence="2">Belongs to the SsuE family. Isf subfamily.</text>
</comment>
<reference evidence="4 7" key="1">
    <citation type="submission" date="2015-09" db="EMBL/GenBank/DDBJ databases">
        <title>Draft genome sequence of Acidiplasma aeolicum DSM 18409.</title>
        <authorList>
            <person name="Hemp J."/>
        </authorList>
    </citation>
    <scope>NUCLEOTIDE SEQUENCE [LARGE SCALE GENOMIC DNA]</scope>
    <source>
        <strain evidence="4 7">V</strain>
    </source>
</reference>
<dbReference type="PATRIC" id="fig|507754.4.peg.825"/>
<evidence type="ECO:0000313" key="4">
    <source>
        <dbReference type="EMBL" id="KPV46111.1"/>
    </source>
</evidence>
<dbReference type="EMBL" id="LJCQ01000299">
    <property type="protein sequence ID" value="KPV46111.1"/>
    <property type="molecule type" value="Genomic_DNA"/>
</dbReference>
<sequence length="184" mass="20772">MENIHILGFGGSLRRQSYNTYLLKACTELMPDGSELEIADISNLPFFNQDMENNYPENVKNFKNKIKNADGILIVTPEYNYSVPGFLKNAIDLASRPYGDNSFDGKPVAIMSASIGMIGGARAQYHLRQSCVFLNMIPVNKPEVMVPFAQQKFDENGKLNDETAIKFMRELLQNLVDLSRQLKK</sequence>
<name>A0A0N8VKL3_9ARCH</name>
<organism evidence="5 6">
    <name type="scientific">Acidiplasma aeolicum</name>
    <dbReference type="NCBI Taxonomy" id="507754"/>
    <lineage>
        <taxon>Archaea</taxon>
        <taxon>Methanobacteriati</taxon>
        <taxon>Thermoplasmatota</taxon>
        <taxon>Thermoplasmata</taxon>
        <taxon>Thermoplasmatales</taxon>
        <taxon>Ferroplasmaceae</taxon>
        <taxon>Acidiplasma</taxon>
    </lineage>
</organism>
<dbReference type="Gene3D" id="3.40.50.360">
    <property type="match status" value="1"/>
</dbReference>
<proteinExistence type="inferred from homology"/>
<dbReference type="InterPro" id="IPR050712">
    <property type="entry name" value="NAD(P)H-dep_reductase"/>
</dbReference>
<dbReference type="OrthoDB" id="9059at2157"/>
<dbReference type="InterPro" id="IPR029039">
    <property type="entry name" value="Flavoprotein-like_sf"/>
</dbReference>
<reference evidence="5 6" key="2">
    <citation type="submission" date="2015-09" db="EMBL/GenBank/DDBJ databases">
        <title>Heavy metals and arsenic resistance mechanisms in polyextremophilic archaea of the family Ferroplasmaceae.</title>
        <authorList>
            <person name="Bulaev A.G."/>
            <person name="Kanygina A.V."/>
        </authorList>
    </citation>
    <scope>NUCLEOTIDE SEQUENCE [LARGE SCALE GENOMIC DNA]</scope>
    <source>
        <strain evidence="5 6">VT</strain>
    </source>
</reference>
<dbReference type="Proteomes" id="UP000050515">
    <property type="component" value="Unassembled WGS sequence"/>
</dbReference>
<evidence type="ECO:0000313" key="5">
    <source>
        <dbReference type="EMBL" id="KQB34044.1"/>
    </source>
</evidence>
<dbReference type="AlphaFoldDB" id="A0A0N8VKL3"/>
<protein>
    <submittedName>
        <fullName evidence="5">NADPH-dependent FMN reductase</fullName>
    </submittedName>
</protein>
<dbReference type="PANTHER" id="PTHR30543">
    <property type="entry name" value="CHROMATE REDUCTASE"/>
    <property type="match status" value="1"/>
</dbReference>
<dbReference type="Pfam" id="PF03358">
    <property type="entry name" value="FMN_red"/>
    <property type="match status" value="1"/>
</dbReference>
<dbReference type="InterPro" id="IPR005025">
    <property type="entry name" value="FMN_Rdtase-like_dom"/>
</dbReference>
<dbReference type="PANTHER" id="PTHR30543:SF21">
    <property type="entry name" value="NAD(P)H-DEPENDENT FMN REDUCTASE LOT6"/>
    <property type="match status" value="1"/>
</dbReference>
<evidence type="ECO:0000256" key="2">
    <source>
        <dbReference type="ARBA" id="ARBA00038292"/>
    </source>
</evidence>
<keyword evidence="6" id="KW-1185">Reference proteome</keyword>
<comment type="caution">
    <text evidence="5">The sequence shown here is derived from an EMBL/GenBank/DDBJ whole genome shotgun (WGS) entry which is preliminary data.</text>
</comment>
<evidence type="ECO:0000259" key="3">
    <source>
        <dbReference type="Pfam" id="PF03358"/>
    </source>
</evidence>
<dbReference type="GO" id="GO:0005829">
    <property type="term" value="C:cytosol"/>
    <property type="evidence" value="ECO:0007669"/>
    <property type="project" value="TreeGrafter"/>
</dbReference>
<gene>
    <name evidence="5" type="ORF">AOG54_05880</name>
    <name evidence="4" type="ORF">SE19_06975</name>
</gene>
<dbReference type="EMBL" id="LKBG01000260">
    <property type="protein sequence ID" value="KQB34044.1"/>
    <property type="molecule type" value="Genomic_DNA"/>
</dbReference>
<dbReference type="SUPFAM" id="SSF52218">
    <property type="entry name" value="Flavoproteins"/>
    <property type="match status" value="1"/>
</dbReference>
<accession>A0A0N8VKL3</accession>
<comment type="cofactor">
    <cofactor evidence="1">
        <name>[4Fe-4S] cluster</name>
        <dbReference type="ChEBI" id="CHEBI:49883"/>
    </cofactor>
</comment>
<dbReference type="Proteomes" id="UP000050320">
    <property type="component" value="Unassembled WGS sequence"/>
</dbReference>
<dbReference type="GO" id="GO:0010181">
    <property type="term" value="F:FMN binding"/>
    <property type="evidence" value="ECO:0007669"/>
    <property type="project" value="TreeGrafter"/>
</dbReference>
<feature type="domain" description="NADPH-dependent FMN reductase-like" evidence="3">
    <location>
        <begin position="5"/>
        <end position="150"/>
    </location>
</feature>
<evidence type="ECO:0000313" key="6">
    <source>
        <dbReference type="Proteomes" id="UP000050320"/>
    </source>
</evidence>